<organism evidence="2 4">
    <name type="scientific">Cupriavidus campinensis</name>
    <dbReference type="NCBI Taxonomy" id="151783"/>
    <lineage>
        <taxon>Bacteria</taxon>
        <taxon>Pseudomonadati</taxon>
        <taxon>Pseudomonadota</taxon>
        <taxon>Betaproteobacteria</taxon>
        <taxon>Burkholderiales</taxon>
        <taxon>Burkholderiaceae</taxon>
        <taxon>Cupriavidus</taxon>
    </lineage>
</organism>
<dbReference type="Proteomes" id="UP000318943">
    <property type="component" value="Unassembled WGS sequence"/>
</dbReference>
<dbReference type="EMBL" id="CP097331">
    <property type="protein sequence ID" value="URF06951.1"/>
    <property type="molecule type" value="Genomic_DNA"/>
</dbReference>
<evidence type="ECO:0000313" key="2">
    <source>
        <dbReference type="EMBL" id="URF06951.1"/>
    </source>
</evidence>
<dbReference type="EMBL" id="VCIZ01000005">
    <property type="protein sequence ID" value="TSP12637.1"/>
    <property type="molecule type" value="Genomic_DNA"/>
</dbReference>
<evidence type="ECO:0000313" key="3">
    <source>
        <dbReference type="Proteomes" id="UP000318943"/>
    </source>
</evidence>
<dbReference type="InterPro" id="IPR047914">
    <property type="entry name" value="TagK-like_C"/>
</dbReference>
<dbReference type="AlphaFoldDB" id="A0AAE9IA83"/>
<protein>
    <submittedName>
        <fullName evidence="2">TagK domain-containing protein</fullName>
    </submittedName>
</protein>
<sequence>MNETDAAREEGTVSASSDYSDLVALAMGGAQDVRSLPDTSLVRHSSDASQPIADLDASDVLGQLAVEYREALMSGGQEPKRLKRLGAGCASGPLPPDPLRLNTRTTSAVCLFDDLLGPRRIDRVLDGLDSFGAQQLFAPPPRHEILRLFAARNLQTRRTGQFALLARQEHHASSMDSWLTMPEIATDTSDDTGDRHATT</sequence>
<gene>
    <name evidence="1" type="ORF">FGG12_10455</name>
    <name evidence="2" type="ORF">M5D45_28230</name>
</gene>
<proteinExistence type="predicted"/>
<reference evidence="2" key="3">
    <citation type="submission" date="2022-05" db="EMBL/GenBank/DDBJ databases">
        <authorList>
            <person name="Kunte H.-J."/>
        </authorList>
    </citation>
    <scope>NUCLEOTIDE SEQUENCE</scope>
    <source>
        <strain evidence="2">G5</strain>
    </source>
</reference>
<dbReference type="NCBIfam" id="NF033419">
    <property type="entry name" value="T6SS_TagK_dom"/>
    <property type="match status" value="1"/>
</dbReference>
<reference evidence="2" key="2">
    <citation type="journal article" date="2022" name="Microbiol. Resour. Announc.">
        <title>Genome Sequence of Cupriavidus campinensis Strain G5, a Member of a Bacterial Consortium Capable of Polyethylene Degradation.</title>
        <authorList>
            <person name="Schneider B."/>
            <person name="Pfeiffer F."/>
            <person name="Dyall-Smith M."/>
            <person name="Kunte H.J."/>
        </authorList>
    </citation>
    <scope>NUCLEOTIDE SEQUENCE</scope>
    <source>
        <strain evidence="2">G5</strain>
    </source>
</reference>
<accession>A0AAE9IA83</accession>
<dbReference type="RefSeq" id="WP_144197606.1">
    <property type="nucleotide sequence ID" value="NZ_CAJPVH010000002.1"/>
</dbReference>
<keyword evidence="3" id="KW-1185">Reference proteome</keyword>
<dbReference type="KEGG" id="ccam:M5D45_28230"/>
<evidence type="ECO:0000313" key="1">
    <source>
        <dbReference type="EMBL" id="TSP12637.1"/>
    </source>
</evidence>
<name>A0AAE9IA83_9BURK</name>
<dbReference type="Proteomes" id="UP001056132">
    <property type="component" value="Chromosome 2"/>
</dbReference>
<reference evidence="1 3" key="1">
    <citation type="submission" date="2019-05" db="EMBL/GenBank/DDBJ databases">
        <title>Whole genome sequence analysis of Cupriavidus campinensis S14E4C strain.</title>
        <authorList>
            <person name="Abbaszade G."/>
            <person name="Szabo A."/>
            <person name="Toumi M."/>
            <person name="Toth E."/>
        </authorList>
    </citation>
    <scope>NUCLEOTIDE SEQUENCE [LARGE SCALE GENOMIC DNA]</scope>
    <source>
        <strain evidence="1 3">S14E4C</strain>
    </source>
</reference>
<evidence type="ECO:0000313" key="4">
    <source>
        <dbReference type="Proteomes" id="UP001056132"/>
    </source>
</evidence>